<feature type="compositionally biased region" description="Basic and acidic residues" evidence="1">
    <location>
        <begin position="88"/>
        <end position="99"/>
    </location>
</feature>
<feature type="region of interest" description="Disordered" evidence="1">
    <location>
        <begin position="1"/>
        <end position="24"/>
    </location>
</feature>
<feature type="region of interest" description="Disordered" evidence="1">
    <location>
        <begin position="76"/>
        <end position="99"/>
    </location>
</feature>
<keyword evidence="3" id="KW-1185">Reference proteome</keyword>
<evidence type="ECO:0000313" key="2">
    <source>
        <dbReference type="EMBL" id="RMZ70603.1"/>
    </source>
</evidence>
<dbReference type="AlphaFoldDB" id="A0A3M7M7Y9"/>
<sequence>MITPTLSRWHPSTPHRAREDASDTHNCILNFPHAASPTHPAYIHSPQPNSQQLSQTLILSSIYCYIYYALTTRESPQETLTQTPDSTTRIRKDEAGHFI</sequence>
<name>A0A3M7M7Y9_9PLEO</name>
<proteinExistence type="predicted"/>
<evidence type="ECO:0000256" key="1">
    <source>
        <dbReference type="SAM" id="MobiDB-lite"/>
    </source>
</evidence>
<reference evidence="2 3" key="1">
    <citation type="journal article" date="2014" name="PLoS ONE">
        <title>De novo Genome Assembly of the Fungal Plant Pathogen Pyrenophora semeniperda.</title>
        <authorList>
            <person name="Soliai M.M."/>
            <person name="Meyer S.E."/>
            <person name="Udall J.A."/>
            <person name="Elzinga D.E."/>
            <person name="Hermansen R.A."/>
            <person name="Bodily P.M."/>
            <person name="Hart A.A."/>
            <person name="Coleman C.E."/>
        </authorList>
    </citation>
    <scope>NUCLEOTIDE SEQUENCE [LARGE SCALE GENOMIC DNA]</scope>
    <source>
        <strain evidence="2 3">CCB06</strain>
        <tissue evidence="2">Mycelium</tissue>
    </source>
</reference>
<gene>
    <name evidence="2" type="ORF">GMOD_00000720</name>
</gene>
<evidence type="ECO:0000313" key="3">
    <source>
        <dbReference type="Proteomes" id="UP000265663"/>
    </source>
</evidence>
<accession>A0A3M7M7Y9</accession>
<dbReference type="EMBL" id="KE747824">
    <property type="protein sequence ID" value="RMZ70603.1"/>
    <property type="molecule type" value="Genomic_DNA"/>
</dbReference>
<feature type="compositionally biased region" description="Polar residues" evidence="1">
    <location>
        <begin position="76"/>
        <end position="87"/>
    </location>
</feature>
<dbReference type="Proteomes" id="UP000265663">
    <property type="component" value="Unassembled WGS sequence"/>
</dbReference>
<protein>
    <submittedName>
        <fullName evidence="2">Uncharacterized protein</fullName>
    </submittedName>
</protein>
<organism evidence="2 3">
    <name type="scientific">Pyrenophora seminiperda CCB06</name>
    <dbReference type="NCBI Taxonomy" id="1302712"/>
    <lineage>
        <taxon>Eukaryota</taxon>
        <taxon>Fungi</taxon>
        <taxon>Dikarya</taxon>
        <taxon>Ascomycota</taxon>
        <taxon>Pezizomycotina</taxon>
        <taxon>Dothideomycetes</taxon>
        <taxon>Pleosporomycetidae</taxon>
        <taxon>Pleosporales</taxon>
        <taxon>Pleosporineae</taxon>
        <taxon>Pleosporaceae</taxon>
        <taxon>Pyrenophora</taxon>
    </lineage>
</organism>